<evidence type="ECO:0000313" key="2">
    <source>
        <dbReference type="EMBL" id="CAD1835500.1"/>
    </source>
</evidence>
<reference evidence="2" key="1">
    <citation type="submission" date="2020-07" db="EMBL/GenBank/DDBJ databases">
        <authorList>
            <person name="Lin J."/>
        </authorList>
    </citation>
    <scope>NUCLEOTIDE SEQUENCE</scope>
</reference>
<feature type="compositionally biased region" description="Basic and acidic residues" evidence="1">
    <location>
        <begin position="226"/>
        <end position="246"/>
    </location>
</feature>
<feature type="compositionally biased region" description="Basic and acidic residues" evidence="1">
    <location>
        <begin position="206"/>
        <end position="215"/>
    </location>
</feature>
<organism evidence="2">
    <name type="scientific">Ananas comosus var. bracteatus</name>
    <name type="common">red pineapple</name>
    <dbReference type="NCBI Taxonomy" id="296719"/>
    <lineage>
        <taxon>Eukaryota</taxon>
        <taxon>Viridiplantae</taxon>
        <taxon>Streptophyta</taxon>
        <taxon>Embryophyta</taxon>
        <taxon>Tracheophyta</taxon>
        <taxon>Spermatophyta</taxon>
        <taxon>Magnoliopsida</taxon>
        <taxon>Liliopsida</taxon>
        <taxon>Poales</taxon>
        <taxon>Bromeliaceae</taxon>
        <taxon>Bromelioideae</taxon>
        <taxon>Ananas</taxon>
    </lineage>
</organism>
<protein>
    <submittedName>
        <fullName evidence="2">Uncharacterized protein</fullName>
    </submittedName>
</protein>
<dbReference type="EMBL" id="LR862153">
    <property type="protein sequence ID" value="CAD1835500.1"/>
    <property type="molecule type" value="Genomic_DNA"/>
</dbReference>
<evidence type="ECO:0000256" key="1">
    <source>
        <dbReference type="SAM" id="MobiDB-lite"/>
    </source>
</evidence>
<dbReference type="AlphaFoldDB" id="A0A6V7PXM9"/>
<feature type="region of interest" description="Disordered" evidence="1">
    <location>
        <begin position="1"/>
        <end position="46"/>
    </location>
</feature>
<feature type="region of interest" description="Disordered" evidence="1">
    <location>
        <begin position="110"/>
        <end position="142"/>
    </location>
</feature>
<accession>A0A6V7PXM9</accession>
<gene>
    <name evidence="2" type="ORF">CB5_LOCUS18711</name>
</gene>
<feature type="region of interest" description="Disordered" evidence="1">
    <location>
        <begin position="200"/>
        <end position="276"/>
    </location>
</feature>
<name>A0A6V7PXM9_ANACO</name>
<sequence length="288" mass="31620">MSPPARGSGRAKREEAAGLNPREPVGLGTRQLAVRMSGEQDGSQPSCAELQFPLTYVEKVALVPREDSEWSGYTYDLEYNCDQPSGEAGWGARGDWTQEDRADPEINAPQFFLDGERTPETHLGINSKTRNPKVGLATSTSSKAAIMARRVGQRSSRDAEDGRGCPGDFVRRLLEQAGSMEMECPGRERFEFELGACQPTVPPSTAKERATRDPCFDGEATSVAEEGSRAARPDWEEAQRRSRIFEEFQEASESKASPSEDVSFCSTSRAEGDGREPLVGLCWSERSL</sequence>
<proteinExistence type="predicted"/>